<protein>
    <submittedName>
        <fullName evidence="5">SDR family NAD(P)-dependent oxidoreductase</fullName>
    </submittedName>
</protein>
<dbReference type="EMBL" id="BAAAEI010000023">
    <property type="protein sequence ID" value="GAA0368872.1"/>
    <property type="molecule type" value="Genomic_DNA"/>
</dbReference>
<dbReference type="PRINTS" id="PR00081">
    <property type="entry name" value="GDHRDH"/>
</dbReference>
<gene>
    <name evidence="5" type="ORF">GCM10009092_36420</name>
</gene>
<evidence type="ECO:0000256" key="4">
    <source>
        <dbReference type="RuleBase" id="RU000363"/>
    </source>
</evidence>
<dbReference type="PANTHER" id="PTHR43963">
    <property type="entry name" value="CARBONYL REDUCTASE 1-RELATED"/>
    <property type="match status" value="1"/>
</dbReference>
<dbReference type="PANTHER" id="PTHR43963:SF6">
    <property type="entry name" value="CHAIN DEHYDROGENASE FAMILY PROTEIN, PUTATIVE (AFU_ORTHOLOGUE AFUA_3G15350)-RELATED"/>
    <property type="match status" value="1"/>
</dbReference>
<dbReference type="SUPFAM" id="SSF51735">
    <property type="entry name" value="NAD(P)-binding Rossmann-fold domains"/>
    <property type="match status" value="1"/>
</dbReference>
<organism evidence="5 6">
    <name type="scientific">Bowmanella denitrificans</name>
    <dbReference type="NCBI Taxonomy" id="366582"/>
    <lineage>
        <taxon>Bacteria</taxon>
        <taxon>Pseudomonadati</taxon>
        <taxon>Pseudomonadota</taxon>
        <taxon>Gammaproteobacteria</taxon>
        <taxon>Alteromonadales</taxon>
        <taxon>Alteromonadaceae</taxon>
        <taxon>Bowmanella</taxon>
    </lineage>
</organism>
<keyword evidence="3" id="KW-0560">Oxidoreductase</keyword>
<evidence type="ECO:0000256" key="1">
    <source>
        <dbReference type="ARBA" id="ARBA00006484"/>
    </source>
</evidence>
<dbReference type="InterPro" id="IPR036291">
    <property type="entry name" value="NAD(P)-bd_dom_sf"/>
</dbReference>
<comment type="similarity">
    <text evidence="1 4">Belongs to the short-chain dehydrogenases/reductases (SDR) family.</text>
</comment>
<name>A0ABN0XNQ6_9ALTE</name>
<proteinExistence type="inferred from homology"/>
<reference evidence="5 6" key="1">
    <citation type="journal article" date="2019" name="Int. J. Syst. Evol. Microbiol.">
        <title>The Global Catalogue of Microorganisms (GCM) 10K type strain sequencing project: providing services to taxonomists for standard genome sequencing and annotation.</title>
        <authorList>
            <consortium name="The Broad Institute Genomics Platform"/>
            <consortium name="The Broad Institute Genome Sequencing Center for Infectious Disease"/>
            <person name="Wu L."/>
            <person name="Ma J."/>
        </authorList>
    </citation>
    <scope>NUCLEOTIDE SEQUENCE [LARGE SCALE GENOMIC DNA]</scope>
    <source>
        <strain evidence="5 6">JCM 13378</strain>
    </source>
</reference>
<evidence type="ECO:0000313" key="6">
    <source>
        <dbReference type="Proteomes" id="UP001501757"/>
    </source>
</evidence>
<evidence type="ECO:0000256" key="2">
    <source>
        <dbReference type="ARBA" id="ARBA00022857"/>
    </source>
</evidence>
<comment type="caution">
    <text evidence="5">The sequence shown here is derived from an EMBL/GenBank/DDBJ whole genome shotgun (WGS) entry which is preliminary data.</text>
</comment>
<dbReference type="Gene3D" id="3.40.50.720">
    <property type="entry name" value="NAD(P)-binding Rossmann-like Domain"/>
    <property type="match status" value="1"/>
</dbReference>
<sequence>MTQPTRTALVTGANRGIGFEIAKALANAGNIKVLIAARTEDSAEKAARTIGQGTVGVELDLLNKPEQRVQAISQVLGPIDILVNNAGILFNQDALNTERHELEMSLQVNTIGPFLLARILGKSMQQRGWGRIVNLTSGWGTFYEGLNGPAAYAISKAALNAMTVCMARTLGDKVKVNAACPGWVRTDMGGQHAPLSAQQGADTPVWLAQLPDDGPTGGLFRRRQQLQW</sequence>
<evidence type="ECO:0000256" key="3">
    <source>
        <dbReference type="ARBA" id="ARBA00023002"/>
    </source>
</evidence>
<keyword evidence="2" id="KW-0521">NADP</keyword>
<accession>A0ABN0XNQ6</accession>
<dbReference type="Pfam" id="PF00106">
    <property type="entry name" value="adh_short"/>
    <property type="match status" value="1"/>
</dbReference>
<dbReference type="InterPro" id="IPR002347">
    <property type="entry name" value="SDR_fam"/>
</dbReference>
<evidence type="ECO:0000313" key="5">
    <source>
        <dbReference type="EMBL" id="GAA0368872.1"/>
    </source>
</evidence>
<dbReference type="RefSeq" id="WP_343846896.1">
    <property type="nucleotide sequence ID" value="NZ_BAAAEI010000023.1"/>
</dbReference>
<dbReference type="PRINTS" id="PR00080">
    <property type="entry name" value="SDRFAMILY"/>
</dbReference>
<dbReference type="Proteomes" id="UP001501757">
    <property type="component" value="Unassembled WGS sequence"/>
</dbReference>
<keyword evidence="6" id="KW-1185">Reference proteome</keyword>